<dbReference type="Proteomes" id="UP000287969">
    <property type="component" value="Chromosome"/>
</dbReference>
<dbReference type="InterPro" id="IPR016181">
    <property type="entry name" value="Acyl_CoA_acyltransferase"/>
</dbReference>
<reference evidence="5" key="1">
    <citation type="submission" date="2019-01" db="EMBL/GenBank/DDBJ databases">
        <title>Draft genomes of a novel of Sporanaerobacter strains.</title>
        <authorList>
            <person name="Ma S."/>
        </authorList>
    </citation>
    <scope>NUCLEOTIDE SEQUENCE [LARGE SCALE GENOMIC DNA]</scope>
    <source>
        <strain evidence="5">NJN-17</strain>
    </source>
</reference>
<dbReference type="RefSeq" id="WP_128752522.1">
    <property type="nucleotide sequence ID" value="NZ_CP035282.1"/>
</dbReference>
<proteinExistence type="predicted"/>
<dbReference type="PANTHER" id="PTHR43420">
    <property type="entry name" value="ACETYLTRANSFERASE"/>
    <property type="match status" value="1"/>
</dbReference>
<keyword evidence="5" id="KW-1185">Reference proteome</keyword>
<organism evidence="4 5">
    <name type="scientific">Acidilutibacter cellobiosedens</name>
    <dbReference type="NCBI Taxonomy" id="2507161"/>
    <lineage>
        <taxon>Bacteria</taxon>
        <taxon>Bacillati</taxon>
        <taxon>Bacillota</taxon>
        <taxon>Tissierellia</taxon>
        <taxon>Tissierellales</taxon>
        <taxon>Acidilutibacteraceae</taxon>
        <taxon>Acidilutibacter</taxon>
    </lineage>
</organism>
<dbReference type="PANTHER" id="PTHR43420:SF12">
    <property type="entry name" value="N-ACETYLTRANSFERASE DOMAIN-CONTAINING PROTEIN"/>
    <property type="match status" value="1"/>
</dbReference>
<feature type="domain" description="N-acetyltransferase" evidence="3">
    <location>
        <begin position="150"/>
        <end position="282"/>
    </location>
</feature>
<dbReference type="PROSITE" id="PS51186">
    <property type="entry name" value="GNAT"/>
    <property type="match status" value="2"/>
</dbReference>
<dbReference type="InterPro" id="IPR050680">
    <property type="entry name" value="YpeA/RimI_acetyltransf"/>
</dbReference>
<evidence type="ECO:0000256" key="1">
    <source>
        <dbReference type="ARBA" id="ARBA00022679"/>
    </source>
</evidence>
<dbReference type="SUPFAM" id="SSF55729">
    <property type="entry name" value="Acyl-CoA N-acyltransferases (Nat)"/>
    <property type="match status" value="2"/>
</dbReference>
<dbReference type="Pfam" id="PF00583">
    <property type="entry name" value="Acetyltransf_1"/>
    <property type="match status" value="2"/>
</dbReference>
<sequence>MKILELKCLNESQVADIRNLERICQRYEKLKGDLFLANEINFNHEIKCFYLLYDEDRLISCLTMFVPTSKEAEISAYTLPSHRGKGYFDTLLNRAIEELKLYSISDILFVEEPNGNDAKGVLKKLNAKYEYSEYLMVYNREFFKNQNTKLTLQPIPQEKIEDMISLNTDIFGGSFEDEKSMIINSINSPKIISYMAILGDEIIGTCNVNLEEEASIFGLGISQRYQGKGYGKEMLNLLLKILINMGIKDITLEVDSNNGRAYNLYIKSGFKIKTRFDYYRYS</sequence>
<feature type="domain" description="N-acetyltransferase" evidence="3">
    <location>
        <begin position="4"/>
        <end position="141"/>
    </location>
</feature>
<keyword evidence="2" id="KW-0012">Acyltransferase</keyword>
<evidence type="ECO:0000313" key="5">
    <source>
        <dbReference type="Proteomes" id="UP000287969"/>
    </source>
</evidence>
<evidence type="ECO:0000259" key="3">
    <source>
        <dbReference type="PROSITE" id="PS51186"/>
    </source>
</evidence>
<evidence type="ECO:0000256" key="2">
    <source>
        <dbReference type="ARBA" id="ARBA00023315"/>
    </source>
</evidence>
<dbReference type="InterPro" id="IPR000182">
    <property type="entry name" value="GNAT_dom"/>
</dbReference>
<dbReference type="OrthoDB" id="9794566at2"/>
<accession>A0A410QCV5</accession>
<dbReference type="Gene3D" id="3.40.630.30">
    <property type="match status" value="2"/>
</dbReference>
<dbReference type="KEGG" id="spoa:EQM13_09565"/>
<dbReference type="GO" id="GO:0016747">
    <property type="term" value="F:acyltransferase activity, transferring groups other than amino-acyl groups"/>
    <property type="evidence" value="ECO:0007669"/>
    <property type="project" value="InterPro"/>
</dbReference>
<dbReference type="CDD" id="cd04301">
    <property type="entry name" value="NAT_SF"/>
    <property type="match status" value="2"/>
</dbReference>
<name>A0A410QCV5_9FIRM</name>
<evidence type="ECO:0000313" key="4">
    <source>
        <dbReference type="EMBL" id="QAT61821.1"/>
    </source>
</evidence>
<keyword evidence="1 4" id="KW-0808">Transferase</keyword>
<protein>
    <submittedName>
        <fullName evidence="4">GNAT family N-acetyltransferase</fullName>
    </submittedName>
</protein>
<gene>
    <name evidence="4" type="ORF">EQM13_09565</name>
</gene>
<dbReference type="AlphaFoldDB" id="A0A410QCV5"/>
<dbReference type="EMBL" id="CP035282">
    <property type="protein sequence ID" value="QAT61821.1"/>
    <property type="molecule type" value="Genomic_DNA"/>
</dbReference>